<evidence type="ECO:0000313" key="2">
    <source>
        <dbReference type="EMBL" id="GAA0763273.1"/>
    </source>
</evidence>
<sequence>MKEIQIKKYVLYLFGISILAFILNKLYIRNWILENDMPEFIKIVTFSIPNLIEAIIVTLISTGILLQMRQHFSKKFGSMKIKHVHILASSVTTIYVISQELKFHNLGGNNVYDPYDLIASFIGLIGTFGLIRLFGFADKTGIDTRD</sequence>
<feature type="transmembrane region" description="Helical" evidence="1">
    <location>
        <begin position="117"/>
        <end position="137"/>
    </location>
</feature>
<dbReference type="Proteomes" id="UP001500185">
    <property type="component" value="Unassembled WGS sequence"/>
</dbReference>
<organism evidence="2 3">
    <name type="scientific">Psychroflexus lacisalsi</name>
    <dbReference type="NCBI Taxonomy" id="503928"/>
    <lineage>
        <taxon>Bacteria</taxon>
        <taxon>Pseudomonadati</taxon>
        <taxon>Bacteroidota</taxon>
        <taxon>Flavobacteriia</taxon>
        <taxon>Flavobacteriales</taxon>
        <taxon>Flavobacteriaceae</taxon>
        <taxon>Psychroflexus</taxon>
    </lineage>
</organism>
<comment type="caution">
    <text evidence="2">The sequence shown here is derived from an EMBL/GenBank/DDBJ whole genome shotgun (WGS) entry which is preliminary data.</text>
</comment>
<gene>
    <name evidence="2" type="ORF">GCM10009433_24520</name>
</gene>
<feature type="transmembrane region" description="Helical" evidence="1">
    <location>
        <begin position="48"/>
        <end position="68"/>
    </location>
</feature>
<keyword evidence="1" id="KW-1133">Transmembrane helix</keyword>
<feature type="transmembrane region" description="Helical" evidence="1">
    <location>
        <begin position="9"/>
        <end position="28"/>
    </location>
</feature>
<name>A0ABP3VRF6_9FLAO</name>
<protein>
    <submittedName>
        <fullName evidence="2">Uncharacterized protein</fullName>
    </submittedName>
</protein>
<keyword evidence="1" id="KW-0472">Membrane</keyword>
<feature type="transmembrane region" description="Helical" evidence="1">
    <location>
        <begin position="80"/>
        <end position="97"/>
    </location>
</feature>
<dbReference type="EMBL" id="BAAAGG010000022">
    <property type="protein sequence ID" value="GAA0763273.1"/>
    <property type="molecule type" value="Genomic_DNA"/>
</dbReference>
<proteinExistence type="predicted"/>
<evidence type="ECO:0000313" key="3">
    <source>
        <dbReference type="Proteomes" id="UP001500185"/>
    </source>
</evidence>
<evidence type="ECO:0000256" key="1">
    <source>
        <dbReference type="SAM" id="Phobius"/>
    </source>
</evidence>
<accession>A0ABP3VRF6</accession>
<keyword evidence="1" id="KW-0812">Transmembrane</keyword>
<keyword evidence="3" id="KW-1185">Reference proteome</keyword>
<reference evidence="3" key="1">
    <citation type="journal article" date="2019" name="Int. J. Syst. Evol. Microbiol.">
        <title>The Global Catalogue of Microorganisms (GCM) 10K type strain sequencing project: providing services to taxonomists for standard genome sequencing and annotation.</title>
        <authorList>
            <consortium name="The Broad Institute Genomics Platform"/>
            <consortium name="The Broad Institute Genome Sequencing Center for Infectious Disease"/>
            <person name="Wu L."/>
            <person name="Ma J."/>
        </authorList>
    </citation>
    <scope>NUCLEOTIDE SEQUENCE [LARGE SCALE GENOMIC DNA]</scope>
    <source>
        <strain evidence="3">JCM 16231</strain>
    </source>
</reference>